<evidence type="ECO:0000313" key="2">
    <source>
        <dbReference type="EMBL" id="CAE0234081.1"/>
    </source>
</evidence>
<accession>A0A7S3CPR7</accession>
<proteinExistence type="predicted"/>
<feature type="region of interest" description="Disordered" evidence="1">
    <location>
        <begin position="33"/>
        <end position="66"/>
    </location>
</feature>
<reference evidence="2" key="1">
    <citation type="submission" date="2021-01" db="EMBL/GenBank/DDBJ databases">
        <authorList>
            <person name="Corre E."/>
            <person name="Pelletier E."/>
            <person name="Niang G."/>
            <person name="Scheremetjew M."/>
            <person name="Finn R."/>
            <person name="Kale V."/>
            <person name="Holt S."/>
            <person name="Cochrane G."/>
            <person name="Meng A."/>
            <person name="Brown T."/>
            <person name="Cohen L."/>
        </authorList>
    </citation>
    <scope>NUCLEOTIDE SEQUENCE</scope>
    <source>
        <strain evidence="2">Ras09</strain>
    </source>
</reference>
<dbReference type="AlphaFoldDB" id="A0A7S3CPR7"/>
<organism evidence="2">
    <name type="scientific">Strombidium rassoulzadegani</name>
    <dbReference type="NCBI Taxonomy" id="1082188"/>
    <lineage>
        <taxon>Eukaryota</taxon>
        <taxon>Sar</taxon>
        <taxon>Alveolata</taxon>
        <taxon>Ciliophora</taxon>
        <taxon>Intramacronucleata</taxon>
        <taxon>Spirotrichea</taxon>
        <taxon>Oligotrichia</taxon>
        <taxon>Strombidiidae</taxon>
        <taxon>Strombidium</taxon>
    </lineage>
</organism>
<dbReference type="EMBL" id="HBIA01011580">
    <property type="protein sequence ID" value="CAE0234081.1"/>
    <property type="molecule type" value="Transcribed_RNA"/>
</dbReference>
<gene>
    <name evidence="2" type="ORF">SRAS04492_LOCUS5883</name>
</gene>
<evidence type="ECO:0000256" key="1">
    <source>
        <dbReference type="SAM" id="MobiDB-lite"/>
    </source>
</evidence>
<protein>
    <submittedName>
        <fullName evidence="2">Uncharacterized protein</fullName>
    </submittedName>
</protein>
<sequence>MQTFIDHQDQTDEVLADVMSVVALRHKQAIVKELNKRQEKKKEEMKRKREEEEDRRKRKDRRNALRERKRLEQLQDQIQREIVQAARHEEFSAKLKIYDVRDPNHVDDGVVIIGGFVGEIIITFTCLLDYILASPQNQNFFFSADAVEQYLTDLLGNEEMGFPDGTCCLKLMRDVKELTGGKDLPSEHVARLAREPSVIADFGLKFLFDIQKDLVLSTDVIDVVYKAICRIALRKHHPIKEMPTAPEDADDAAKEKVAEDAELIKTQNEASAAENEKIQKIQAKICIRGRGDDPTYNVEEERALVKVCNHRELTISDPANVISARTGNSLGEGAGEAFEQEQFVPEKLPTKIPIVRTHNPELGLQVAVYHSEAVYSIRRILIEHARKSFKELEKAEVNALLQHSSQRSKMLDERFEEMFFKSQGYGRGCQYQDPNVRITFKTFLQE</sequence>
<feature type="compositionally biased region" description="Basic and acidic residues" evidence="1">
    <location>
        <begin position="33"/>
        <end position="50"/>
    </location>
</feature>
<name>A0A7S3CPR7_9SPIT</name>